<keyword evidence="2" id="KW-0496">Mitochondrion</keyword>
<dbReference type="EMBL" id="GQ507750">
    <property type="protein sequence ID" value="ACW65142.1"/>
    <property type="molecule type" value="Genomic_DNA"/>
</dbReference>
<keyword evidence="1" id="KW-1133">Transmembrane helix</keyword>
<evidence type="ECO:0000256" key="1">
    <source>
        <dbReference type="SAM" id="Phobius"/>
    </source>
</evidence>
<evidence type="ECO:0000313" key="2">
    <source>
        <dbReference type="EMBL" id="ACW65142.1"/>
    </source>
</evidence>
<keyword evidence="1" id="KW-0812">Transmembrane</keyword>
<feature type="transmembrane region" description="Helical" evidence="1">
    <location>
        <begin position="6"/>
        <end position="23"/>
    </location>
</feature>
<reference evidence="2" key="1">
    <citation type="submission" date="2009-08" db="EMBL/GenBank/DDBJ databases">
        <title>Phylogeny, biogeography, and ecology of the Enhydris clade (Serpentes: Homolapsidae).</title>
        <authorList>
            <person name="Karns D.R."/>
            <person name="Osterhage J."/>
            <person name="Murphy J.C."/>
            <person name="Voris H.K."/>
        </authorList>
    </citation>
    <scope>NUCLEOTIDE SEQUENCE</scope>
</reference>
<name>C9EI21_9SAUR</name>
<keyword evidence="1" id="KW-0472">Membrane</keyword>
<geneLocation type="mitochondrion" evidence="2"/>
<protein>
    <submittedName>
        <fullName evidence="2">ATP synthase F0 subunit 8</fullName>
    </submittedName>
</protein>
<organism evidence="2">
    <name type="scientific">Enhydris sp. HKV-2009a</name>
    <dbReference type="NCBI Taxonomy" id="675847"/>
    <lineage>
        <taxon>Eukaryota</taxon>
        <taxon>Metazoa</taxon>
        <taxon>Chordata</taxon>
        <taxon>Craniata</taxon>
        <taxon>Vertebrata</taxon>
        <taxon>Euteleostomi</taxon>
        <taxon>Lepidosauria</taxon>
        <taxon>Squamata</taxon>
        <taxon>Bifurcata</taxon>
        <taxon>Unidentata</taxon>
        <taxon>Episquamata</taxon>
        <taxon>Toxicofera</taxon>
        <taxon>Serpentes</taxon>
        <taxon>Colubroidea</taxon>
        <taxon>Homalopsidae</taxon>
        <taxon>Enhydris</taxon>
    </lineage>
</organism>
<dbReference type="AlphaFoldDB" id="C9EI21"/>
<accession>C9EI21</accession>
<sequence>MPQLDTIYISITFLWTWLTLYLMDKKTNTFKIISKDKKTNPTKTNTMTSLPWT</sequence>
<proteinExistence type="predicted"/>